<evidence type="ECO:0000313" key="1">
    <source>
        <dbReference type="EMBL" id="KAG0413769.1"/>
    </source>
</evidence>
<reference evidence="1 2" key="1">
    <citation type="journal article" date="2020" name="Cell">
        <title>Large-Scale Comparative Analyses of Tick Genomes Elucidate Their Genetic Diversity and Vector Capacities.</title>
        <authorList>
            <consortium name="Tick Genome and Microbiome Consortium (TIGMIC)"/>
            <person name="Jia N."/>
            <person name="Wang J."/>
            <person name="Shi W."/>
            <person name="Du L."/>
            <person name="Sun Y."/>
            <person name="Zhan W."/>
            <person name="Jiang J.F."/>
            <person name="Wang Q."/>
            <person name="Zhang B."/>
            <person name="Ji P."/>
            <person name="Bell-Sakyi L."/>
            <person name="Cui X.M."/>
            <person name="Yuan T.T."/>
            <person name="Jiang B.G."/>
            <person name="Yang W.F."/>
            <person name="Lam T.T."/>
            <person name="Chang Q.C."/>
            <person name="Ding S.J."/>
            <person name="Wang X.J."/>
            <person name="Zhu J.G."/>
            <person name="Ruan X.D."/>
            <person name="Zhao L."/>
            <person name="Wei J.T."/>
            <person name="Ye R.Z."/>
            <person name="Que T.C."/>
            <person name="Du C.H."/>
            <person name="Zhou Y.H."/>
            <person name="Cheng J.X."/>
            <person name="Dai P.F."/>
            <person name="Guo W.B."/>
            <person name="Han X.H."/>
            <person name="Huang E.J."/>
            <person name="Li L.F."/>
            <person name="Wei W."/>
            <person name="Gao Y.C."/>
            <person name="Liu J.Z."/>
            <person name="Shao H.Z."/>
            <person name="Wang X."/>
            <person name="Wang C.C."/>
            <person name="Yang T.C."/>
            <person name="Huo Q.B."/>
            <person name="Li W."/>
            <person name="Chen H.Y."/>
            <person name="Chen S.E."/>
            <person name="Zhou L.G."/>
            <person name="Ni X.B."/>
            <person name="Tian J.H."/>
            <person name="Sheng Y."/>
            <person name="Liu T."/>
            <person name="Pan Y.S."/>
            <person name="Xia L.Y."/>
            <person name="Li J."/>
            <person name="Zhao F."/>
            <person name="Cao W.C."/>
        </authorList>
    </citation>
    <scope>NUCLEOTIDE SEQUENCE [LARGE SCALE GENOMIC DNA]</scope>
    <source>
        <strain evidence="1">Iper-2018</strain>
    </source>
</reference>
<proteinExistence type="predicted"/>
<dbReference type="EMBL" id="JABSTQ010011235">
    <property type="protein sequence ID" value="KAG0413769.1"/>
    <property type="molecule type" value="Genomic_DNA"/>
</dbReference>
<dbReference type="Proteomes" id="UP000805193">
    <property type="component" value="Unassembled WGS sequence"/>
</dbReference>
<keyword evidence="2" id="KW-1185">Reference proteome</keyword>
<gene>
    <name evidence="1" type="ORF">HPB47_009102</name>
</gene>
<organism evidence="1 2">
    <name type="scientific">Ixodes persulcatus</name>
    <name type="common">Taiga tick</name>
    <dbReference type="NCBI Taxonomy" id="34615"/>
    <lineage>
        <taxon>Eukaryota</taxon>
        <taxon>Metazoa</taxon>
        <taxon>Ecdysozoa</taxon>
        <taxon>Arthropoda</taxon>
        <taxon>Chelicerata</taxon>
        <taxon>Arachnida</taxon>
        <taxon>Acari</taxon>
        <taxon>Parasitiformes</taxon>
        <taxon>Ixodida</taxon>
        <taxon>Ixodoidea</taxon>
        <taxon>Ixodidae</taxon>
        <taxon>Ixodinae</taxon>
        <taxon>Ixodes</taxon>
    </lineage>
</organism>
<name>A0AC60P2Z5_IXOPE</name>
<sequence length="1563" mass="174405">MHAEAQEMYVLPCRGLHSLFWRAEHSFPRCHARLKGRRKTRKKETLPKFLGEAPRLSTSTAAARSCAGRPAPLDASTLDSSSPQMASASSQLNAVSHNRFTPLATEDMDSCAGGNDTTTTDTINDQEVLRSNGHTAVAVRGDDVHPSDIVGWKISGKQVSQRLNKPQLNEVTQSSKPPSQFSEARAKRIVARITKASRMPLNLPREEQKIVMRPRGGLCLARLEADIVMSAVITAANVPKTAAKADTICTNPTQNIIVISTPDEERARYYASVRSLYVGGRNYETHAYCTAPHGTVKGVIRGIAVENTAEDLHENIVNQANPQALEAHRIGNTTSIVILFAGTKVPNYIKYGSIIVKCGLYRQHHNVCKTCGKIGHRADVCPTPETKICFACGAPNPAADHAARCKPRCKLCNGAHATGAEGCTNKYKVPFVVTQRRWERRNAGSTFSSQDFPQLPPQQQNEAQKRGRSRSRRRDQSRGRSASRGRSTDGKRSENMNHNLNQQRPGNVISWAQAINPQAANRNPLNHVAQAKDNAVQSLRNENDQLKRCIAEQRAQLQEMNAKLNQLINAQQQQQATQTPPPSPQQIQPRPSTTENNTNSAMEVQAPVTTEANSAEPETIDVAGTSEPAPKKRALEYARERRVNARQDSLEERQDRIEQTMKTNYETLSQAIQGIQTKTNPTTGLHPTAIMDGTTATGTANHRNRARPQQHHLLIWQWNSNGIKGRKASLQQYIQQSTKRPDVIILQETHSETPPTLPGYRSFAKPPSARTVGKGAGQGVCTLVKKNLTSIDHELLPNGAIEHTTIEIVTGKRKRRESTFIINVYSNPKHYQQKFRTLVHKAQQLAGSNVTLLCGDFNAQHTAWGYPHTTAKGHSLYDETMDAGYQLLNDPNAPTRNGTSSQRDTNPDLAFISTASAPRGVTWRNTGETLGSDHCILEITIPIAESTQRAQQQQIVDWHEYRKKLEANVMETIEDIEAWTNMLNAATKDATQTVEAEPEVTMLDSRLAHLMEASNSLRRRWKRQRHNRKLRKRIAQLNRDIEHHSAVLCRQQWHAVCQEADGQLHKGKTWRLLRHLLNDQTTKGAQHYILNKIIHIAVKEMGEAEVQRRLDAKYLPKLHAKLSLAPRLLKKVATRYQGMREDSLLRLTQSFAVSHISYVASFHNWKAAEKIKINAMIRKAYKTALGLYPHTNTERMLALGVHNTLEEIAEAQRTAQYHRLSQTRTGRTILQRIGINAPETTPEVAKQLPRDVLQRLRVPPLPKHMHPQVHQERRTARATALTKDHANDPCAYYVDAAKYPHRPNTYAAAVIAADTGVLTTSGSIRCKSPTQAEEFAIALALAIPDCRTVLSDSKPAIVNFATNNVHGTTARVCSMIARPETNVTVKWFPAHAGELDAGPNRNEEADMEAHALTSRGSPSTHSSEPQRPDSEDDEYSLTTYGEVLQWYRTSRRLYPPPHRDLQRSEAATLRQLQVQAIWTPVWAKHVCPEVYTTDICQHCKKARATQRHLLWDCAPPPPGNQEAMPTALSSKIISQELGDQRDVVQHVLSILERQRPKAAPPRG</sequence>
<comment type="caution">
    <text evidence="1">The sequence shown here is derived from an EMBL/GenBank/DDBJ whole genome shotgun (WGS) entry which is preliminary data.</text>
</comment>
<accession>A0AC60P2Z5</accession>
<evidence type="ECO:0000313" key="2">
    <source>
        <dbReference type="Proteomes" id="UP000805193"/>
    </source>
</evidence>
<protein>
    <submittedName>
        <fullName evidence="1">Uncharacterized protein</fullName>
    </submittedName>
</protein>